<comment type="caution">
    <text evidence="3">The sequence shown here is derived from an EMBL/GenBank/DDBJ whole genome shotgun (WGS) entry which is preliminary data.</text>
</comment>
<dbReference type="HAMAP" id="MF_00758">
    <property type="entry name" value="UPF0301"/>
    <property type="match status" value="1"/>
</dbReference>
<dbReference type="Pfam" id="PF02622">
    <property type="entry name" value="DUF179"/>
    <property type="match status" value="1"/>
</dbReference>
<dbReference type="NCBIfam" id="NF001268">
    <property type="entry name" value="PRK00228.1-4"/>
    <property type="match status" value="1"/>
</dbReference>
<dbReference type="SUPFAM" id="SSF143456">
    <property type="entry name" value="VC0467-like"/>
    <property type="match status" value="1"/>
</dbReference>
<sequence length="191" mass="20183">MDISGSELDLSGKLLIAMPGMGDPRFEKSVVYICAHSAEGAMGLIINKPSQELRLSDMLEQLQIPRGTGRDIRVHFGGPVEHGRGFVLHSSDYRSNSATTLKVDAQFGLTATLDILDDMARGTGPDNTLLALGYSGWGPGQLEAEIGANGWLTCDASPEIVFAGDDDSKWGRALNVLGVDPLSLSAACGHA</sequence>
<dbReference type="InterPro" id="IPR003774">
    <property type="entry name" value="AlgH-like"/>
</dbReference>
<accession>A0A840C9J1</accession>
<comment type="similarity">
    <text evidence="1 2">Belongs to the UPF0301 (AlgH) family.</text>
</comment>
<reference evidence="3" key="1">
    <citation type="submission" date="2020-08" db="EMBL/GenBank/DDBJ databases">
        <title>Genomic Encyclopedia of Type Strains, Phase IV (KMG-IV): sequencing the most valuable type-strain genomes for metagenomic binning, comparative biology and taxonomic classification.</title>
        <authorList>
            <person name="Goeker M."/>
        </authorList>
    </citation>
    <scope>NUCLEOTIDE SEQUENCE [LARGE SCALE GENOMIC DNA]</scope>
    <source>
        <strain evidence="3">DSM 105040</strain>
    </source>
</reference>
<dbReference type="GO" id="GO:0005829">
    <property type="term" value="C:cytosol"/>
    <property type="evidence" value="ECO:0007669"/>
    <property type="project" value="TreeGrafter"/>
</dbReference>
<name>A0A840C9J1_9RHOB</name>
<dbReference type="AlphaFoldDB" id="A0A840C9J1"/>
<gene>
    <name evidence="3" type="ORF">GGR17_002523</name>
</gene>
<dbReference type="Proteomes" id="UP000585681">
    <property type="component" value="Unassembled WGS sequence"/>
</dbReference>
<protein>
    <recommendedName>
        <fullName evidence="2">UPF0301 protein GGR17_002523</fullName>
    </recommendedName>
</protein>
<dbReference type="PANTHER" id="PTHR30327">
    <property type="entry name" value="UNCHARACTERIZED PROTEIN YQGE"/>
    <property type="match status" value="1"/>
</dbReference>
<organism evidence="3 4">
    <name type="scientific">Actibacterium naphthalenivorans</name>
    <dbReference type="NCBI Taxonomy" id="1614693"/>
    <lineage>
        <taxon>Bacteria</taxon>
        <taxon>Pseudomonadati</taxon>
        <taxon>Pseudomonadota</taxon>
        <taxon>Alphaproteobacteria</taxon>
        <taxon>Rhodobacterales</taxon>
        <taxon>Roseobacteraceae</taxon>
        <taxon>Actibacterium</taxon>
    </lineage>
</organism>
<dbReference type="EMBL" id="JACIEQ010000003">
    <property type="protein sequence ID" value="MBB4022704.1"/>
    <property type="molecule type" value="Genomic_DNA"/>
</dbReference>
<proteinExistence type="inferred from homology"/>
<dbReference type="PANTHER" id="PTHR30327:SF1">
    <property type="entry name" value="UPF0301 PROTEIN YQGE"/>
    <property type="match status" value="1"/>
</dbReference>
<evidence type="ECO:0000256" key="2">
    <source>
        <dbReference type="HAMAP-Rule" id="MF_00758"/>
    </source>
</evidence>
<evidence type="ECO:0000313" key="4">
    <source>
        <dbReference type="Proteomes" id="UP000585681"/>
    </source>
</evidence>
<evidence type="ECO:0000313" key="3">
    <source>
        <dbReference type="EMBL" id="MBB4022704.1"/>
    </source>
</evidence>
<dbReference type="Gene3D" id="3.40.1740.10">
    <property type="entry name" value="VC0467-like"/>
    <property type="match status" value="1"/>
</dbReference>
<keyword evidence="4" id="KW-1185">Reference proteome</keyword>
<evidence type="ECO:0000256" key="1">
    <source>
        <dbReference type="ARBA" id="ARBA00009600"/>
    </source>
</evidence>